<reference evidence="1" key="1">
    <citation type="submission" date="2020-05" db="EMBL/GenBank/DDBJ databases">
        <title>Large-scale comparative analyses of tick genomes elucidate their genetic diversity and vector capacities.</title>
        <authorList>
            <person name="Jia N."/>
            <person name="Wang J."/>
            <person name="Shi W."/>
            <person name="Du L."/>
            <person name="Sun Y."/>
            <person name="Zhan W."/>
            <person name="Jiang J."/>
            <person name="Wang Q."/>
            <person name="Zhang B."/>
            <person name="Ji P."/>
            <person name="Sakyi L.B."/>
            <person name="Cui X."/>
            <person name="Yuan T."/>
            <person name="Jiang B."/>
            <person name="Yang W."/>
            <person name="Lam T.T.-Y."/>
            <person name="Chang Q."/>
            <person name="Ding S."/>
            <person name="Wang X."/>
            <person name="Zhu J."/>
            <person name="Ruan X."/>
            <person name="Zhao L."/>
            <person name="Wei J."/>
            <person name="Que T."/>
            <person name="Du C."/>
            <person name="Cheng J."/>
            <person name="Dai P."/>
            <person name="Han X."/>
            <person name="Huang E."/>
            <person name="Gao Y."/>
            <person name="Liu J."/>
            <person name="Shao H."/>
            <person name="Ye R."/>
            <person name="Li L."/>
            <person name="Wei W."/>
            <person name="Wang X."/>
            <person name="Wang C."/>
            <person name="Yang T."/>
            <person name="Huo Q."/>
            <person name="Li W."/>
            <person name="Guo W."/>
            <person name="Chen H."/>
            <person name="Zhou L."/>
            <person name="Ni X."/>
            <person name="Tian J."/>
            <person name="Zhou Y."/>
            <person name="Sheng Y."/>
            <person name="Liu T."/>
            <person name="Pan Y."/>
            <person name="Xia L."/>
            <person name="Li J."/>
            <person name="Zhao F."/>
            <person name="Cao W."/>
        </authorList>
    </citation>
    <scope>NUCLEOTIDE SEQUENCE</scope>
    <source>
        <strain evidence="1">Hyas-2018</strain>
    </source>
</reference>
<protein>
    <submittedName>
        <fullName evidence="1">Uncharacterized protein</fullName>
    </submittedName>
</protein>
<dbReference type="EMBL" id="CM023487">
    <property type="protein sequence ID" value="KAH6925693.1"/>
    <property type="molecule type" value="Genomic_DNA"/>
</dbReference>
<gene>
    <name evidence="1" type="ORF">HPB50_008566</name>
</gene>
<evidence type="ECO:0000313" key="2">
    <source>
        <dbReference type="Proteomes" id="UP000821845"/>
    </source>
</evidence>
<accession>A0ACB7RSU5</accession>
<name>A0ACB7RSU5_HYAAI</name>
<organism evidence="1 2">
    <name type="scientific">Hyalomma asiaticum</name>
    <name type="common">Tick</name>
    <dbReference type="NCBI Taxonomy" id="266040"/>
    <lineage>
        <taxon>Eukaryota</taxon>
        <taxon>Metazoa</taxon>
        <taxon>Ecdysozoa</taxon>
        <taxon>Arthropoda</taxon>
        <taxon>Chelicerata</taxon>
        <taxon>Arachnida</taxon>
        <taxon>Acari</taxon>
        <taxon>Parasitiformes</taxon>
        <taxon>Ixodida</taxon>
        <taxon>Ixodoidea</taxon>
        <taxon>Ixodidae</taxon>
        <taxon>Hyalomminae</taxon>
        <taxon>Hyalomma</taxon>
    </lineage>
</organism>
<comment type="caution">
    <text evidence="1">The sequence shown here is derived from an EMBL/GenBank/DDBJ whole genome shotgun (WGS) entry which is preliminary data.</text>
</comment>
<evidence type="ECO:0000313" key="1">
    <source>
        <dbReference type="EMBL" id="KAH6925693.1"/>
    </source>
</evidence>
<proteinExistence type="predicted"/>
<sequence length="99" mass="10887">MTDVPPPLPPRPGGGQRASSGSAASEHLNAALPKSISCSDVEDMDSDGGYVEATNRRLKRKLRRTSSVSELSHSTPPSEQAYTCNRLRPRRRRQPEFPE</sequence>
<keyword evidence="2" id="KW-1185">Reference proteome</keyword>
<dbReference type="Proteomes" id="UP000821845">
    <property type="component" value="Chromosome 7"/>
</dbReference>